<dbReference type="AlphaFoldDB" id="A0A2N1J9E2"/>
<name>A0A2N1J9E2_9BASI</name>
<organism evidence="1 2">
    <name type="scientific">Malassezia vespertilionis</name>
    <dbReference type="NCBI Taxonomy" id="2020962"/>
    <lineage>
        <taxon>Eukaryota</taxon>
        <taxon>Fungi</taxon>
        <taxon>Dikarya</taxon>
        <taxon>Basidiomycota</taxon>
        <taxon>Ustilaginomycotina</taxon>
        <taxon>Malasseziomycetes</taxon>
        <taxon>Malasseziales</taxon>
        <taxon>Malasseziaceae</taxon>
        <taxon>Malassezia</taxon>
    </lineage>
</organism>
<evidence type="ECO:0000313" key="2">
    <source>
        <dbReference type="Proteomes" id="UP000232875"/>
    </source>
</evidence>
<reference evidence="1 2" key="1">
    <citation type="submission" date="2017-10" db="EMBL/GenBank/DDBJ databases">
        <title>A novel species of cold-tolerant Malassezia isolated from bats.</title>
        <authorList>
            <person name="Lorch J.M."/>
            <person name="Palmer J.M."/>
            <person name="Vanderwolf K.J."/>
            <person name="Schmidt K.Z."/>
            <person name="Verant M.L."/>
            <person name="Weller T.J."/>
            <person name="Blehert D.S."/>
        </authorList>
    </citation>
    <scope>NUCLEOTIDE SEQUENCE [LARGE SCALE GENOMIC DNA]</scope>
    <source>
        <strain evidence="1 2">NWHC:44797-103</strain>
    </source>
</reference>
<proteinExistence type="predicted"/>
<evidence type="ECO:0000313" key="1">
    <source>
        <dbReference type="EMBL" id="PKI83177.1"/>
    </source>
</evidence>
<dbReference type="EMBL" id="KZ454992">
    <property type="protein sequence ID" value="PKI83177.1"/>
    <property type="molecule type" value="Genomic_DNA"/>
</dbReference>
<dbReference type="Proteomes" id="UP000232875">
    <property type="component" value="Unassembled WGS sequence"/>
</dbReference>
<gene>
    <name evidence="1" type="ORF">MVES_003084</name>
</gene>
<protein>
    <submittedName>
        <fullName evidence="1">Uncharacterized protein</fullName>
    </submittedName>
</protein>
<sequence length="278" mass="31283">MAKSTGKEASAEAGPQMFTVRCPAGQLILELPACRFHRMDKKRWAILLYYVRCRVYDALEVGQLYIEHPGDLPPFPFGVPAAGFVYGQVRDGRPRALLAMPSCISRGDPLPKLQVYWMRDMYLPASTLARARVQQVAAHYRKCILSDKAFMECGIVSVVPYNPQDIHRGVHGRQSIRTKDGYWEYVEKHVAPGDEVLIPLYPYLATAFRNFAIVFFPVGNAFVVQVLSGDPRLGKFHGRTYSLMYFQARGSISLEDIRAQFAWHAAVGVQVHCAGCLR</sequence>
<accession>A0A2N1J9E2</accession>
<keyword evidence="2" id="KW-1185">Reference proteome</keyword>